<evidence type="ECO:0000313" key="4">
    <source>
        <dbReference type="Proteomes" id="UP000077875"/>
    </source>
</evidence>
<dbReference type="AlphaFoldDB" id="A0A172YFL6"/>
<reference evidence="3 4" key="1">
    <citation type="submission" date="2016-04" db="EMBL/GenBank/DDBJ databases">
        <title>Complete Genome Sequence of Halotalea alkalilenta IHB B 13600.</title>
        <authorList>
            <person name="Swarnkar M.K."/>
            <person name="Sharma A."/>
            <person name="Kaushal K."/>
            <person name="Soni R."/>
            <person name="Rana S."/>
            <person name="Singh A.K."/>
            <person name="Gulati A."/>
        </authorList>
    </citation>
    <scope>NUCLEOTIDE SEQUENCE [LARGE SCALE GENOMIC DNA]</scope>
    <source>
        <strain evidence="3 4">IHB B 13600</strain>
    </source>
</reference>
<gene>
    <name evidence="3" type="ORF">A5892_10625</name>
</gene>
<dbReference type="Pfam" id="PF09834">
    <property type="entry name" value="DUF2061"/>
    <property type="match status" value="1"/>
</dbReference>
<evidence type="ECO:0000259" key="2">
    <source>
        <dbReference type="Pfam" id="PF09834"/>
    </source>
</evidence>
<proteinExistence type="predicted"/>
<protein>
    <recommendedName>
        <fullName evidence="2">DUF2061 domain-containing protein</fullName>
    </recommendedName>
</protein>
<feature type="transmembrane region" description="Helical" evidence="1">
    <location>
        <begin position="30"/>
        <end position="50"/>
    </location>
</feature>
<keyword evidence="1" id="KW-0812">Transmembrane</keyword>
<dbReference type="EMBL" id="CP015243">
    <property type="protein sequence ID" value="ANF57862.1"/>
    <property type="molecule type" value="Genomic_DNA"/>
</dbReference>
<accession>A0A172YFL6</accession>
<evidence type="ECO:0000313" key="3">
    <source>
        <dbReference type="EMBL" id="ANF57862.1"/>
    </source>
</evidence>
<organism evidence="3 4">
    <name type="scientific">Halotalea alkalilenta</name>
    <dbReference type="NCBI Taxonomy" id="376489"/>
    <lineage>
        <taxon>Bacteria</taxon>
        <taxon>Pseudomonadati</taxon>
        <taxon>Pseudomonadota</taxon>
        <taxon>Gammaproteobacteria</taxon>
        <taxon>Oceanospirillales</taxon>
        <taxon>Halomonadaceae</taxon>
        <taxon>Halotalea</taxon>
    </lineage>
</organism>
<sequence>MIKQMNFGMLHFSVTFAVFFALTRDPWLSGLASLIAPLLNLVAGGAAGALNQRLFRPELKPCRIRSTDQERRPRDHVH</sequence>
<evidence type="ECO:0000256" key="1">
    <source>
        <dbReference type="SAM" id="Phobius"/>
    </source>
</evidence>
<keyword evidence="1" id="KW-1133">Transmembrane helix</keyword>
<keyword evidence="1" id="KW-0472">Membrane</keyword>
<dbReference type="InterPro" id="IPR018638">
    <property type="entry name" value="DUF2061_membrane"/>
</dbReference>
<dbReference type="RefSeq" id="WP_064122783.1">
    <property type="nucleotide sequence ID" value="NZ_CP015243.1"/>
</dbReference>
<feature type="domain" description="DUF2061" evidence="2">
    <location>
        <begin position="1"/>
        <end position="43"/>
    </location>
</feature>
<name>A0A172YFL6_9GAMM</name>
<dbReference type="Proteomes" id="UP000077875">
    <property type="component" value="Chromosome"/>
</dbReference>
<dbReference type="KEGG" id="haa:A5892_10625"/>
<feature type="transmembrane region" description="Helical" evidence="1">
    <location>
        <begin position="7"/>
        <end position="24"/>
    </location>
</feature>
<keyword evidence="4" id="KW-1185">Reference proteome</keyword>